<proteinExistence type="predicted"/>
<name>A0A426XJY8_ENSVE</name>
<evidence type="ECO:0000313" key="1">
    <source>
        <dbReference type="EMBL" id="RRT39839.1"/>
    </source>
</evidence>
<dbReference type="AlphaFoldDB" id="A0A426XJY8"/>
<evidence type="ECO:0000313" key="2">
    <source>
        <dbReference type="Proteomes" id="UP000287651"/>
    </source>
</evidence>
<protein>
    <submittedName>
        <fullName evidence="1">Uncharacterized protein</fullName>
    </submittedName>
</protein>
<sequence length="142" mass="15641">MTKRQFLLIRVGRISLDDVAEALWGRKCPIIAGHRTKESSLSRGADPQECGHLRRLLAAILRLKPTASLRFHSKPRRRPPGVAQHRGRYSPPLPPLHLALVTVHNLTAHLAHPTADVPLSSRRHVAHASLNDAPSLGEGALR</sequence>
<organism evidence="1 2">
    <name type="scientific">Ensete ventricosum</name>
    <name type="common">Abyssinian banana</name>
    <name type="synonym">Musa ensete</name>
    <dbReference type="NCBI Taxonomy" id="4639"/>
    <lineage>
        <taxon>Eukaryota</taxon>
        <taxon>Viridiplantae</taxon>
        <taxon>Streptophyta</taxon>
        <taxon>Embryophyta</taxon>
        <taxon>Tracheophyta</taxon>
        <taxon>Spermatophyta</taxon>
        <taxon>Magnoliopsida</taxon>
        <taxon>Liliopsida</taxon>
        <taxon>Zingiberales</taxon>
        <taxon>Musaceae</taxon>
        <taxon>Ensete</taxon>
    </lineage>
</organism>
<dbReference type="EMBL" id="AMZH03019838">
    <property type="protein sequence ID" value="RRT39839.1"/>
    <property type="molecule type" value="Genomic_DNA"/>
</dbReference>
<reference evidence="1 2" key="1">
    <citation type="journal article" date="2014" name="Agronomy (Basel)">
        <title>A Draft Genome Sequence for Ensete ventricosum, the Drought-Tolerant Tree Against Hunger.</title>
        <authorList>
            <person name="Harrison J."/>
            <person name="Moore K.A."/>
            <person name="Paszkiewicz K."/>
            <person name="Jones T."/>
            <person name="Grant M."/>
            <person name="Ambacheew D."/>
            <person name="Muzemil S."/>
            <person name="Studholme D.J."/>
        </authorList>
    </citation>
    <scope>NUCLEOTIDE SEQUENCE [LARGE SCALE GENOMIC DNA]</scope>
</reference>
<accession>A0A426XJY8</accession>
<comment type="caution">
    <text evidence="1">The sequence shown here is derived from an EMBL/GenBank/DDBJ whole genome shotgun (WGS) entry which is preliminary data.</text>
</comment>
<gene>
    <name evidence="1" type="ORF">B296_00058854</name>
</gene>
<dbReference type="Proteomes" id="UP000287651">
    <property type="component" value="Unassembled WGS sequence"/>
</dbReference>